<accession>A0A0U3LH84</accession>
<evidence type="ECO:0008006" key="4">
    <source>
        <dbReference type="Google" id="ProtNLM"/>
    </source>
</evidence>
<protein>
    <recommendedName>
        <fullName evidence="4">ABC transporter permease</fullName>
    </recommendedName>
</protein>
<organism evidence="2 3">
    <name type="scientific">Streptomyces globisporus C-1027</name>
    <dbReference type="NCBI Taxonomy" id="1172567"/>
    <lineage>
        <taxon>Bacteria</taxon>
        <taxon>Bacillati</taxon>
        <taxon>Actinomycetota</taxon>
        <taxon>Actinomycetes</taxon>
        <taxon>Kitasatosporales</taxon>
        <taxon>Streptomycetaceae</taxon>
        <taxon>Streptomyces</taxon>
    </lineage>
</organism>
<evidence type="ECO:0000313" key="3">
    <source>
        <dbReference type="Proteomes" id="UP000064183"/>
    </source>
</evidence>
<dbReference type="KEGG" id="sgb:WQO_18560"/>
<sequence>MPEVLRNQLSAELLKLRTGLALPALLLVALAFCALGQLGLVYAESDPASAGAELTENIVGLGASAALFATLLGALQVTGEFSSGSIGRTVLYAPGRSAVVGAKLLATTVSGLVFGGAAVVCSLAVGHAALAAKDSGLTVDGSTWTTAAAVLTICTLAGPWGAAIGFVVRNRLAAVLGLVVWGTLGQVLVLGQLPELGRFLPEGAQFALLGDASGFPDALAAPYGLLLLVAWTAAMSLAGTRLFTHRDV</sequence>
<proteinExistence type="predicted"/>
<dbReference type="RefSeq" id="WP_010063189.1">
    <property type="nucleotide sequence ID" value="NZ_CP013738.1"/>
</dbReference>
<dbReference type="EMBL" id="CP013738">
    <property type="protein sequence ID" value="ALU95144.1"/>
    <property type="molecule type" value="Genomic_DNA"/>
</dbReference>
<evidence type="ECO:0000313" key="2">
    <source>
        <dbReference type="EMBL" id="ALU95144.1"/>
    </source>
</evidence>
<feature type="transmembrane region" description="Helical" evidence="1">
    <location>
        <begin position="175"/>
        <end position="193"/>
    </location>
</feature>
<keyword evidence="1" id="KW-1133">Transmembrane helix</keyword>
<feature type="transmembrane region" description="Helical" evidence="1">
    <location>
        <begin position="223"/>
        <end position="243"/>
    </location>
</feature>
<feature type="transmembrane region" description="Helical" evidence="1">
    <location>
        <begin position="59"/>
        <end position="79"/>
    </location>
</feature>
<keyword evidence="1" id="KW-0812">Transmembrane</keyword>
<name>A0A0U3LH84_STRGL</name>
<dbReference type="AlphaFoldDB" id="A0A0U3LH84"/>
<evidence type="ECO:0000256" key="1">
    <source>
        <dbReference type="SAM" id="Phobius"/>
    </source>
</evidence>
<dbReference type="Proteomes" id="UP000064183">
    <property type="component" value="Chromosome"/>
</dbReference>
<gene>
    <name evidence="2" type="ORF">WQO_18560</name>
</gene>
<dbReference type="GeneID" id="27784373"/>
<feature type="transmembrane region" description="Helical" evidence="1">
    <location>
        <begin position="100"/>
        <end position="125"/>
    </location>
</feature>
<dbReference type="STRING" id="1172567.WQO_18560"/>
<reference evidence="2 3" key="1">
    <citation type="journal article" date="2012" name="J. Bacteriol.">
        <title>Draft genome sequence of Streptomyces globisporus C-1027, which produces an antitumor antibiotic consisting of a nine-membered enediyne with a chromoprotein.</title>
        <authorList>
            <person name="Wang L."/>
            <person name="Wang S."/>
            <person name="He Q."/>
            <person name="Yu T."/>
            <person name="Li Q."/>
            <person name="Hong B."/>
        </authorList>
    </citation>
    <scope>NUCLEOTIDE SEQUENCE [LARGE SCALE GENOMIC DNA]</scope>
    <source>
        <strain evidence="2 3">C-1027</strain>
    </source>
</reference>
<feature type="transmembrane region" description="Helical" evidence="1">
    <location>
        <begin position="145"/>
        <end position="168"/>
    </location>
</feature>
<keyword evidence="1" id="KW-0472">Membrane</keyword>